<evidence type="ECO:0000313" key="3">
    <source>
        <dbReference type="EMBL" id="AEW73902.1"/>
    </source>
</evidence>
<protein>
    <submittedName>
        <fullName evidence="3">YcjS</fullName>
    </submittedName>
</protein>
<dbReference type="InterPro" id="IPR036291">
    <property type="entry name" value="NAD(P)-bd_dom_sf"/>
</dbReference>
<evidence type="ECO:0000313" key="4">
    <source>
        <dbReference type="Proteomes" id="UP000007838"/>
    </source>
</evidence>
<dbReference type="PANTHER" id="PTHR43249:SF1">
    <property type="entry name" value="D-GLUCOSIDE 3-DEHYDROGENASE"/>
    <property type="match status" value="1"/>
</dbReference>
<reference evidence="3 4" key="1">
    <citation type="journal article" date="2011" name="Stand. Genomic Sci.">
        <title>Complete genome of the onion pathogen Enterobacter cloacae EcWSU1.</title>
        <authorList>
            <person name="Humann J.L."/>
            <person name="Wildung M."/>
            <person name="Cheng C.H."/>
            <person name="Lee T."/>
            <person name="Stewart J.E."/>
            <person name="Drew J.C."/>
            <person name="Triplett E.W."/>
            <person name="Main D."/>
            <person name="Schroeder B.K."/>
        </authorList>
    </citation>
    <scope>NUCLEOTIDE SEQUENCE [LARGE SCALE GENOMIC DNA]</scope>
    <source>
        <strain evidence="3 4">EcWSU1</strain>
    </source>
</reference>
<evidence type="ECO:0000259" key="1">
    <source>
        <dbReference type="Pfam" id="PF01408"/>
    </source>
</evidence>
<feature type="domain" description="Gfo/Idh/MocA-like oxidoreductase C-terminal" evidence="2">
    <location>
        <begin position="148"/>
        <end position="357"/>
    </location>
</feature>
<dbReference type="InterPro" id="IPR004104">
    <property type="entry name" value="Gfo/Idh/MocA-like_OxRdtase_C"/>
</dbReference>
<organism evidence="3 4">
    <name type="scientific">Enterobacter ludwigii</name>
    <dbReference type="NCBI Taxonomy" id="299767"/>
    <lineage>
        <taxon>Bacteria</taxon>
        <taxon>Pseudomonadati</taxon>
        <taxon>Pseudomonadota</taxon>
        <taxon>Gammaproteobacteria</taxon>
        <taxon>Enterobacterales</taxon>
        <taxon>Enterobacteriaceae</taxon>
        <taxon>Enterobacter</taxon>
        <taxon>Enterobacter cloacae complex</taxon>
    </lineage>
</organism>
<dbReference type="Gene3D" id="3.40.50.720">
    <property type="entry name" value="NAD(P)-binding Rossmann-like Domain"/>
    <property type="match status" value="1"/>
</dbReference>
<proteinExistence type="predicted"/>
<dbReference type="eggNOG" id="COG0673">
    <property type="taxonomic scope" value="Bacteria"/>
</dbReference>
<dbReference type="GO" id="GO:0000166">
    <property type="term" value="F:nucleotide binding"/>
    <property type="evidence" value="ECO:0007669"/>
    <property type="project" value="InterPro"/>
</dbReference>
<evidence type="ECO:0000259" key="2">
    <source>
        <dbReference type="Pfam" id="PF02894"/>
    </source>
</evidence>
<dbReference type="HOGENOM" id="CLU_023194_1_4_6"/>
<sequence length="358" mass="39150">MLRMTSVMSASTPSLLRVAIIGAGQVADKVHASYYATRSDVQMVAVMDSDLEQAQAFAERHAIPSVWQNASEMLQAVKPDVVSVCSPNRFHFEHVMAALEAGCHVMCEKPPAMTPQQADQMRRAARKAGKVLAYDFHHRFALDTQLLRDAVTNGALGEIYFTSAQALRRCGVPGWGVFTNKSLQGGGPLIDIGIHMLDAAMYVLGFPAVKRVTAHSFQKLGNCKNSGQFGEWDPARFTVEDALFGTIEFCNGGILRLDTSFALNIREQSIMNVSFCGEKAGATLFPAHIYHDEAGVLQTLMQRDEADDQRHLRSMEAFVRHVLGEPVMIADAEQGLVIQQLVAALYESADTGESVTLC</sequence>
<dbReference type="SUPFAM" id="SSF55347">
    <property type="entry name" value="Glyceraldehyde-3-phosphate dehydrogenase-like, C-terminal domain"/>
    <property type="match status" value="1"/>
</dbReference>
<dbReference type="Gene3D" id="3.30.360.10">
    <property type="entry name" value="Dihydrodipicolinate Reductase, domain 2"/>
    <property type="match status" value="1"/>
</dbReference>
<dbReference type="PANTHER" id="PTHR43249">
    <property type="entry name" value="UDP-N-ACETYL-2-AMINO-2-DEOXY-D-GLUCURONATE OXIDASE"/>
    <property type="match status" value="1"/>
</dbReference>
<dbReference type="KEGG" id="eec:EcWSU1_02467"/>
<feature type="domain" description="Gfo/Idh/MocA-like oxidoreductase N-terminal" evidence="1">
    <location>
        <begin position="16"/>
        <end position="135"/>
    </location>
</feature>
<name>G8LDP0_9ENTR</name>
<dbReference type="Pfam" id="PF01408">
    <property type="entry name" value="GFO_IDH_MocA"/>
    <property type="match status" value="1"/>
</dbReference>
<dbReference type="Pfam" id="PF02894">
    <property type="entry name" value="GFO_IDH_MocA_C"/>
    <property type="match status" value="1"/>
</dbReference>
<accession>G8LDP0</accession>
<dbReference type="SUPFAM" id="SSF51735">
    <property type="entry name" value="NAD(P)-binding Rossmann-fold domains"/>
    <property type="match status" value="1"/>
</dbReference>
<dbReference type="AlphaFoldDB" id="G8LDP0"/>
<dbReference type="Proteomes" id="UP000007838">
    <property type="component" value="Chromosome"/>
</dbReference>
<dbReference type="InterPro" id="IPR052515">
    <property type="entry name" value="Gfo/Idh/MocA_Oxidoreductase"/>
</dbReference>
<dbReference type="EMBL" id="CP002886">
    <property type="protein sequence ID" value="AEW73902.1"/>
    <property type="molecule type" value="Genomic_DNA"/>
</dbReference>
<dbReference type="InterPro" id="IPR000683">
    <property type="entry name" value="Gfo/Idh/MocA-like_OxRdtase_N"/>
</dbReference>
<gene>
    <name evidence="3" type="primary">ycjS</name>
    <name evidence="3" type="ORF">EcWSU1_02467</name>
</gene>